<protein>
    <submittedName>
        <fullName evidence="1">Uncharacterized protein</fullName>
    </submittedName>
</protein>
<gene>
    <name evidence="1" type="ORF">SLA_4208</name>
</gene>
<dbReference type="EMBL" id="AP017424">
    <property type="protein sequence ID" value="BAU85096.1"/>
    <property type="molecule type" value="Genomic_DNA"/>
</dbReference>
<organism evidence="1 2">
    <name type="scientific">Streptomyces laurentii</name>
    <dbReference type="NCBI Taxonomy" id="39478"/>
    <lineage>
        <taxon>Bacteria</taxon>
        <taxon>Bacillati</taxon>
        <taxon>Actinomycetota</taxon>
        <taxon>Actinomycetes</taxon>
        <taxon>Kitasatosporales</taxon>
        <taxon>Streptomycetaceae</taxon>
        <taxon>Streptomyces</taxon>
    </lineage>
</organism>
<proteinExistence type="predicted"/>
<sequence>MSLLPSFEQDTGCPPPGRYAMTWGEVEASLALADEFEGSAVRRALWGELSYHRTLVECLVGSVSRVWLAGSFVSSKLDPSDVDVTYLLEAAVYKALTEQDVLADLANLGDRDWCFRNEMRIDAYILSLPATQDFRSLGLTGAMDTGDAEVFQKLGLYDEI</sequence>
<name>A0A160P2U0_STRLU</name>
<evidence type="ECO:0000313" key="1">
    <source>
        <dbReference type="EMBL" id="BAU85096.1"/>
    </source>
</evidence>
<dbReference type="InterPro" id="IPR053860">
    <property type="entry name" value="DUF6932"/>
</dbReference>
<evidence type="ECO:0000313" key="2">
    <source>
        <dbReference type="Proteomes" id="UP000217676"/>
    </source>
</evidence>
<accession>A0A160P2U0</accession>
<keyword evidence="2" id="KW-1185">Reference proteome</keyword>
<dbReference type="Proteomes" id="UP000217676">
    <property type="component" value="Chromosome"/>
</dbReference>
<dbReference type="AlphaFoldDB" id="A0A160P2U0"/>
<reference evidence="1 2" key="1">
    <citation type="journal article" date="2016" name="Genome Announc.">
        <title>Complete Genome Sequence of Thiostrepton-Producing Streptomyces laurentii ATCC 31255.</title>
        <authorList>
            <person name="Doi K."/>
            <person name="Fujino Y."/>
            <person name="Nagayoshi Y."/>
            <person name="Ohshima T."/>
            <person name="Ogata S."/>
        </authorList>
    </citation>
    <scope>NUCLEOTIDE SEQUENCE [LARGE SCALE GENOMIC DNA]</scope>
    <source>
        <strain evidence="1 2">ATCC 31255</strain>
    </source>
</reference>
<dbReference type="KEGG" id="slau:SLA_4208"/>
<dbReference type="Pfam" id="PF22014">
    <property type="entry name" value="DUF6932"/>
    <property type="match status" value="1"/>
</dbReference>